<dbReference type="AlphaFoldDB" id="A0A066UET9"/>
<dbReference type="InterPro" id="IPR018076">
    <property type="entry name" value="T2SS_GspF_dom"/>
</dbReference>
<keyword evidence="7 11" id="KW-1133">Transmembrane helix</keyword>
<evidence type="ECO:0000256" key="11">
    <source>
        <dbReference type="SAM" id="Phobius"/>
    </source>
</evidence>
<keyword evidence="14" id="KW-1185">Reference proteome</keyword>
<dbReference type="EMBL" id="AOMT01000043">
    <property type="protein sequence ID" value="KDN24407.1"/>
    <property type="molecule type" value="Genomic_DNA"/>
</dbReference>
<evidence type="ECO:0000256" key="2">
    <source>
        <dbReference type="ARBA" id="ARBA00005745"/>
    </source>
</evidence>
<comment type="subcellular location">
    <subcellularLocation>
        <location evidence="1 9">Cell inner membrane</location>
        <topology evidence="1 9">Multi-pass membrane protein</topology>
    </subcellularLocation>
</comment>
<dbReference type="InterPro" id="IPR003004">
    <property type="entry name" value="GspF/PilC"/>
</dbReference>
<sequence length="415" mass="45590">MPKSIKTAKLRQINKPKDKTFSYKGISAQGKKVTGEINAATLQLARLKLQKEGITRPRLRQKKPFLPNFTNKIKSLEITLFFRQLATMLSAGIPLIQALDITNQNSKNPAFSTIINQTKTDIESGSNFANALGKHKAFSRLSIALVQAGEQSGALDTMLDRIASHQESLEILKNKLKKALQYPALVSIVAIAVTVILLIKVVPIFAKTFSEMGESLPLPTRFIMALSDGLVANFWWIVISVLAISLGLIWYNKKTGKVKLWLDDIALKLPLIAPLIKKAVLVRFSRTLATTFEAGIPLLAALDLSAKATNHHAFIKELNDISTKVNSGQRLSQAMRQSTLFLPMTVQMIDVGEESGKLTEMLNKVADYYDNEVSEQIDGLTSLIEPIIIVILGIIVGAVVIAMYLPIFQIGASVS</sequence>
<evidence type="ECO:0000256" key="1">
    <source>
        <dbReference type="ARBA" id="ARBA00004429"/>
    </source>
</evidence>
<dbReference type="GO" id="GO:0005886">
    <property type="term" value="C:plasma membrane"/>
    <property type="evidence" value="ECO:0007669"/>
    <property type="project" value="UniProtKB-SubCell"/>
</dbReference>
<reference evidence="13 14" key="1">
    <citation type="journal article" date="2014" name="Genome Announc.">
        <title>Draft Genome Sequence of Moraxella bovoculi Strain 237T (ATCC BAA-1259T) Isolated from a Calf with Infectious Bovine Keratoconjunctivitis.</title>
        <authorList>
            <person name="Calcutt M.J."/>
            <person name="Foecking M.F."/>
            <person name="Martin N.T."/>
            <person name="Mhlanga-Mutangadura T."/>
            <person name="Reilly T.J."/>
        </authorList>
    </citation>
    <scope>NUCLEOTIDE SEQUENCE [LARGE SCALE GENOMIC DNA]</scope>
    <source>
        <strain evidence="13 14">237</strain>
    </source>
</reference>
<name>A0A066UET9_9GAMM</name>
<evidence type="ECO:0000259" key="12">
    <source>
        <dbReference type="Pfam" id="PF00482"/>
    </source>
</evidence>
<dbReference type="GO" id="GO:0015628">
    <property type="term" value="P:protein secretion by the type II secretion system"/>
    <property type="evidence" value="ECO:0007669"/>
    <property type="project" value="TreeGrafter"/>
</dbReference>
<comment type="caution">
    <text evidence="13">The sequence shown here is derived from an EMBL/GenBank/DDBJ whole genome shotgun (WGS) entry which is preliminary data.</text>
</comment>
<dbReference type="RefSeq" id="WP_052585435.1">
    <property type="nucleotide sequence ID" value="NZ_AOMT01000043.1"/>
</dbReference>
<keyword evidence="4" id="KW-1003">Cell membrane</keyword>
<evidence type="ECO:0000256" key="10">
    <source>
        <dbReference type="SAM" id="Coils"/>
    </source>
</evidence>
<dbReference type="eggNOG" id="COG1459">
    <property type="taxonomic scope" value="Bacteria"/>
</dbReference>
<dbReference type="PRINTS" id="PR00812">
    <property type="entry name" value="BCTERIALGSPF"/>
</dbReference>
<dbReference type="PANTHER" id="PTHR30012:SF7">
    <property type="entry name" value="PROTEIN TRANSPORT PROTEIN HOFC HOMOLOG"/>
    <property type="match status" value="1"/>
</dbReference>
<accession>A0A066UET9</accession>
<dbReference type="Pfam" id="PF00482">
    <property type="entry name" value="T2SSF"/>
    <property type="match status" value="2"/>
</dbReference>
<keyword evidence="8 11" id="KW-0472">Membrane</keyword>
<organism evidence="13 14">
    <name type="scientific">Moraxella bovoculi 237</name>
    <dbReference type="NCBI Taxonomy" id="743974"/>
    <lineage>
        <taxon>Bacteria</taxon>
        <taxon>Pseudomonadati</taxon>
        <taxon>Pseudomonadota</taxon>
        <taxon>Gammaproteobacteria</taxon>
        <taxon>Moraxellales</taxon>
        <taxon>Moraxellaceae</taxon>
        <taxon>Moraxella</taxon>
    </lineage>
</organism>
<dbReference type="PANTHER" id="PTHR30012">
    <property type="entry name" value="GENERAL SECRETION PATHWAY PROTEIN"/>
    <property type="match status" value="1"/>
</dbReference>
<evidence type="ECO:0000313" key="13">
    <source>
        <dbReference type="EMBL" id="KDN24407.1"/>
    </source>
</evidence>
<feature type="domain" description="Type II secretion system protein GspF" evidence="12">
    <location>
        <begin position="81"/>
        <end position="203"/>
    </location>
</feature>
<comment type="similarity">
    <text evidence="2 9">Belongs to the GSP F family.</text>
</comment>
<feature type="coiled-coil region" evidence="10">
    <location>
        <begin position="155"/>
        <end position="182"/>
    </location>
</feature>
<evidence type="ECO:0000256" key="4">
    <source>
        <dbReference type="ARBA" id="ARBA00022475"/>
    </source>
</evidence>
<keyword evidence="3 9" id="KW-0813">Transport</keyword>
<evidence type="ECO:0000256" key="5">
    <source>
        <dbReference type="ARBA" id="ARBA00022519"/>
    </source>
</evidence>
<evidence type="ECO:0000256" key="3">
    <source>
        <dbReference type="ARBA" id="ARBA00022448"/>
    </source>
</evidence>
<dbReference type="InterPro" id="IPR001992">
    <property type="entry name" value="T2SS_GspF/T4SS_PilC_CS"/>
</dbReference>
<dbReference type="Gene3D" id="1.20.81.30">
    <property type="entry name" value="Type II secretion system (T2SS), domain F"/>
    <property type="match status" value="2"/>
</dbReference>
<dbReference type="PROSITE" id="PS00874">
    <property type="entry name" value="T2SP_F"/>
    <property type="match status" value="1"/>
</dbReference>
<keyword evidence="6 9" id="KW-0812">Transmembrane</keyword>
<evidence type="ECO:0000256" key="7">
    <source>
        <dbReference type="ARBA" id="ARBA00022989"/>
    </source>
</evidence>
<dbReference type="Proteomes" id="UP000035860">
    <property type="component" value="Unassembled WGS sequence"/>
</dbReference>
<evidence type="ECO:0000256" key="9">
    <source>
        <dbReference type="RuleBase" id="RU003923"/>
    </source>
</evidence>
<feature type="transmembrane region" description="Helical" evidence="11">
    <location>
        <begin position="234"/>
        <end position="251"/>
    </location>
</feature>
<evidence type="ECO:0000256" key="6">
    <source>
        <dbReference type="ARBA" id="ARBA00022692"/>
    </source>
</evidence>
<proteinExistence type="inferred from homology"/>
<feature type="domain" description="Type II secretion system protein GspF" evidence="12">
    <location>
        <begin position="284"/>
        <end position="406"/>
    </location>
</feature>
<keyword evidence="10" id="KW-0175">Coiled coil</keyword>
<feature type="transmembrane region" description="Helical" evidence="11">
    <location>
        <begin position="387"/>
        <end position="407"/>
    </location>
</feature>
<gene>
    <name evidence="13" type="ORF">MBO_09683</name>
</gene>
<dbReference type="InterPro" id="IPR042094">
    <property type="entry name" value="T2SS_GspF_sf"/>
</dbReference>
<keyword evidence="5" id="KW-0997">Cell inner membrane</keyword>
<feature type="transmembrane region" description="Helical" evidence="11">
    <location>
        <begin position="182"/>
        <end position="206"/>
    </location>
</feature>
<evidence type="ECO:0000256" key="8">
    <source>
        <dbReference type="ARBA" id="ARBA00023136"/>
    </source>
</evidence>
<evidence type="ECO:0000313" key="14">
    <source>
        <dbReference type="Proteomes" id="UP000035860"/>
    </source>
</evidence>
<dbReference type="OrthoDB" id="9805682at2"/>
<protein>
    <submittedName>
        <fullName evidence="13">Type IV pilus assembly protein TapC</fullName>
    </submittedName>
</protein>
<dbReference type="FunFam" id="1.20.81.30:FF:000001">
    <property type="entry name" value="Type II secretion system protein F"/>
    <property type="match status" value="2"/>
</dbReference>